<evidence type="ECO:0000313" key="1">
    <source>
        <dbReference type="EMBL" id="KAG8094962.1"/>
    </source>
</evidence>
<keyword evidence="2" id="KW-1185">Reference proteome</keyword>
<evidence type="ECO:0000313" key="2">
    <source>
        <dbReference type="Proteomes" id="UP000729402"/>
    </source>
</evidence>
<sequence>MAAPHACARSRAPALAAAHPRPCSVVEPRRHSTPALCARSRLLVVPGHTPALHRLLLYCDASTLTCRCRNHALAPAPRCASLRIARNRAPTPAQLRPETRSRPCPTLRHTAAACSTPTSTDALALASTPAWDGLLLRRTWNHDGVLGGK</sequence>
<gene>
    <name evidence="1" type="ORF">GUJ93_ZPchr0012g21720</name>
</gene>
<proteinExistence type="predicted"/>
<name>A0A8J6BSK7_ZIZPA</name>
<reference evidence="1" key="2">
    <citation type="submission" date="2021-02" db="EMBL/GenBank/DDBJ databases">
        <authorList>
            <person name="Kimball J.A."/>
            <person name="Haas M.W."/>
            <person name="Macchietto M."/>
            <person name="Kono T."/>
            <person name="Duquette J."/>
            <person name="Shao M."/>
        </authorList>
    </citation>
    <scope>NUCLEOTIDE SEQUENCE</scope>
    <source>
        <tissue evidence="1">Fresh leaf tissue</tissue>
    </source>
</reference>
<accession>A0A8J6BSK7</accession>
<organism evidence="1 2">
    <name type="scientific">Zizania palustris</name>
    <name type="common">Northern wild rice</name>
    <dbReference type="NCBI Taxonomy" id="103762"/>
    <lineage>
        <taxon>Eukaryota</taxon>
        <taxon>Viridiplantae</taxon>
        <taxon>Streptophyta</taxon>
        <taxon>Embryophyta</taxon>
        <taxon>Tracheophyta</taxon>
        <taxon>Spermatophyta</taxon>
        <taxon>Magnoliopsida</taxon>
        <taxon>Liliopsida</taxon>
        <taxon>Poales</taxon>
        <taxon>Poaceae</taxon>
        <taxon>BOP clade</taxon>
        <taxon>Oryzoideae</taxon>
        <taxon>Oryzeae</taxon>
        <taxon>Zizaniinae</taxon>
        <taxon>Zizania</taxon>
    </lineage>
</organism>
<dbReference type="EMBL" id="JAAALK010000080">
    <property type="protein sequence ID" value="KAG8094962.1"/>
    <property type="molecule type" value="Genomic_DNA"/>
</dbReference>
<reference evidence="1" key="1">
    <citation type="journal article" date="2021" name="bioRxiv">
        <title>Whole Genome Assembly and Annotation of Northern Wild Rice, Zizania palustris L., Supports a Whole Genome Duplication in the Zizania Genus.</title>
        <authorList>
            <person name="Haas M."/>
            <person name="Kono T."/>
            <person name="Macchietto M."/>
            <person name="Millas R."/>
            <person name="McGilp L."/>
            <person name="Shao M."/>
            <person name="Duquette J."/>
            <person name="Hirsch C.N."/>
            <person name="Kimball J."/>
        </authorList>
    </citation>
    <scope>NUCLEOTIDE SEQUENCE</scope>
    <source>
        <tissue evidence="1">Fresh leaf tissue</tissue>
    </source>
</reference>
<protein>
    <submittedName>
        <fullName evidence="1">Uncharacterized protein</fullName>
    </submittedName>
</protein>
<dbReference type="AlphaFoldDB" id="A0A8J6BSK7"/>
<comment type="caution">
    <text evidence="1">The sequence shown here is derived from an EMBL/GenBank/DDBJ whole genome shotgun (WGS) entry which is preliminary data.</text>
</comment>
<dbReference type="Proteomes" id="UP000729402">
    <property type="component" value="Unassembled WGS sequence"/>
</dbReference>